<sequence>MGSANESAKNATPQVNDEYRALFERYYRPQLNPPLRDRQKLLVPCENTNTPWCCVFCGNRPDFVKLGSLYGPYFLSEDEMTAVLQHISGDSSDRSPTPNLAQKRSVAKGGASNGFSNGNIREILSTRITLSNREFWVHLNCVLWAPGTYLRGDGVIGGILDALQLALAEVNHYYLLVTLLRNAFAATALDQLSIVVYEAVRKSFIIFVLKLLVSIFFEHRYSYSYLQSAC</sequence>
<dbReference type="Proteomes" id="UP001626550">
    <property type="component" value="Unassembled WGS sequence"/>
</dbReference>
<comment type="caution">
    <text evidence="2">The sequence shown here is derived from an EMBL/GenBank/DDBJ whole genome shotgun (WGS) entry which is preliminary data.</text>
</comment>
<protein>
    <submittedName>
        <fullName evidence="2">Uncharacterized protein</fullName>
    </submittedName>
</protein>
<dbReference type="AlphaFoldDB" id="A0ABD2Q9G7"/>
<name>A0ABD2Q9G7_9PLAT</name>
<accession>A0ABD2Q9G7</accession>
<keyword evidence="3" id="KW-1185">Reference proteome</keyword>
<feature type="compositionally biased region" description="Polar residues" evidence="1">
    <location>
        <begin position="88"/>
        <end position="102"/>
    </location>
</feature>
<proteinExistence type="predicted"/>
<evidence type="ECO:0000313" key="2">
    <source>
        <dbReference type="EMBL" id="KAL3316208.1"/>
    </source>
</evidence>
<gene>
    <name evidence="2" type="ORF">Ciccas_005154</name>
</gene>
<feature type="region of interest" description="Disordered" evidence="1">
    <location>
        <begin position="88"/>
        <end position="110"/>
    </location>
</feature>
<evidence type="ECO:0000313" key="3">
    <source>
        <dbReference type="Proteomes" id="UP001626550"/>
    </source>
</evidence>
<dbReference type="EMBL" id="JBJKFK010000582">
    <property type="protein sequence ID" value="KAL3316208.1"/>
    <property type="molecule type" value="Genomic_DNA"/>
</dbReference>
<reference evidence="2 3" key="1">
    <citation type="submission" date="2024-11" db="EMBL/GenBank/DDBJ databases">
        <title>Adaptive evolution of stress response genes in parasites aligns with host niche diversity.</title>
        <authorList>
            <person name="Hahn C."/>
            <person name="Resl P."/>
        </authorList>
    </citation>
    <scope>NUCLEOTIDE SEQUENCE [LARGE SCALE GENOMIC DNA]</scope>
    <source>
        <strain evidence="2">EGGRZ-B1_66</strain>
        <tissue evidence="2">Body</tissue>
    </source>
</reference>
<evidence type="ECO:0000256" key="1">
    <source>
        <dbReference type="SAM" id="MobiDB-lite"/>
    </source>
</evidence>
<organism evidence="2 3">
    <name type="scientific">Cichlidogyrus casuarinus</name>
    <dbReference type="NCBI Taxonomy" id="1844966"/>
    <lineage>
        <taxon>Eukaryota</taxon>
        <taxon>Metazoa</taxon>
        <taxon>Spiralia</taxon>
        <taxon>Lophotrochozoa</taxon>
        <taxon>Platyhelminthes</taxon>
        <taxon>Monogenea</taxon>
        <taxon>Monopisthocotylea</taxon>
        <taxon>Dactylogyridea</taxon>
        <taxon>Ancyrocephalidae</taxon>
        <taxon>Cichlidogyrus</taxon>
    </lineage>
</organism>